<keyword evidence="1 4" id="KW-0378">Hydrolase</keyword>
<dbReference type="KEGG" id="nth:Nther_2708"/>
<evidence type="ECO:0000313" key="4">
    <source>
        <dbReference type="EMBL" id="ACB86262.1"/>
    </source>
</evidence>
<keyword evidence="5" id="KW-1185">Reference proteome</keyword>
<dbReference type="PANTHER" id="PTHR11014">
    <property type="entry name" value="PEPTIDASE M20 FAMILY MEMBER"/>
    <property type="match status" value="1"/>
</dbReference>
<evidence type="ECO:0000259" key="3">
    <source>
        <dbReference type="Pfam" id="PF07687"/>
    </source>
</evidence>
<dbReference type="PIRSF" id="PIRSF005962">
    <property type="entry name" value="Pept_M20D_amidohydro"/>
    <property type="match status" value="1"/>
</dbReference>
<feature type="binding site" evidence="2">
    <location>
        <position position="124"/>
    </location>
    <ligand>
        <name>Mn(2+)</name>
        <dbReference type="ChEBI" id="CHEBI:29035"/>
        <label>2</label>
    </ligand>
</feature>
<evidence type="ECO:0000256" key="1">
    <source>
        <dbReference type="ARBA" id="ARBA00022801"/>
    </source>
</evidence>
<evidence type="ECO:0000313" key="5">
    <source>
        <dbReference type="Proteomes" id="UP000001683"/>
    </source>
</evidence>
<dbReference type="GO" id="GO:0046872">
    <property type="term" value="F:metal ion binding"/>
    <property type="evidence" value="ECO:0007669"/>
    <property type="project" value="UniProtKB-KW"/>
</dbReference>
<dbReference type="NCBIfam" id="TIGR01891">
    <property type="entry name" value="amidohydrolases"/>
    <property type="match status" value="1"/>
</dbReference>
<dbReference type="GO" id="GO:0047980">
    <property type="term" value="F:hippurate hydrolase activity"/>
    <property type="evidence" value="ECO:0007669"/>
    <property type="project" value="UniProtKB-EC"/>
</dbReference>
<organism evidence="4 5">
    <name type="scientific">Natranaerobius thermophilus (strain ATCC BAA-1301 / DSM 18059 / JW/NM-WN-LF)</name>
    <dbReference type="NCBI Taxonomy" id="457570"/>
    <lineage>
        <taxon>Bacteria</taxon>
        <taxon>Bacillati</taxon>
        <taxon>Bacillota</taxon>
        <taxon>Clostridia</taxon>
        <taxon>Natranaerobiales</taxon>
        <taxon>Natranaerobiaceae</taxon>
        <taxon>Natranaerobius</taxon>
    </lineage>
</organism>
<feature type="binding site" evidence="2">
    <location>
        <position position="158"/>
    </location>
    <ligand>
        <name>Mn(2+)</name>
        <dbReference type="ChEBI" id="CHEBI:29035"/>
        <label>2</label>
    </ligand>
</feature>
<dbReference type="InParanoid" id="B2A290"/>
<dbReference type="Gene3D" id="3.30.70.360">
    <property type="match status" value="1"/>
</dbReference>
<dbReference type="EC" id="3.5.1.32" evidence="4"/>
<feature type="binding site" evidence="2">
    <location>
        <position position="122"/>
    </location>
    <ligand>
        <name>Mn(2+)</name>
        <dbReference type="ChEBI" id="CHEBI:29035"/>
        <label>2</label>
    </ligand>
</feature>
<keyword evidence="2" id="KW-0479">Metal-binding</keyword>
<dbReference type="OrthoDB" id="9776731at2"/>
<dbReference type="EMBL" id="CP001034">
    <property type="protein sequence ID" value="ACB86262.1"/>
    <property type="molecule type" value="Genomic_DNA"/>
</dbReference>
<dbReference type="GO" id="GO:0019877">
    <property type="term" value="P:diaminopimelate biosynthetic process"/>
    <property type="evidence" value="ECO:0007669"/>
    <property type="project" value="UniProtKB-ARBA"/>
</dbReference>
<comment type="cofactor">
    <cofactor evidence="2">
        <name>Mn(2+)</name>
        <dbReference type="ChEBI" id="CHEBI:29035"/>
    </cofactor>
    <text evidence="2">The Mn(2+) ion enhances activity.</text>
</comment>
<dbReference type="AlphaFoldDB" id="B2A290"/>
<feature type="binding site" evidence="2">
    <location>
        <position position="384"/>
    </location>
    <ligand>
        <name>Mn(2+)</name>
        <dbReference type="ChEBI" id="CHEBI:29035"/>
        <label>2</label>
    </ligand>
</feature>
<dbReference type="STRING" id="457570.Nther_2708"/>
<sequence length="415" mass="45481">MSEKKGEMIQTQEIWEQGQKLQNWLVQVRRDFHRYPELSTQEFQTRDRIINYLQEMGLEVQTDFPNLGVVGIINGTAKSQSNDDQVKEAEAVALRADMDALPLEDAKSVPYKSQNPGVTHACGHDAHITILLGAASILTQIRHKFSGQIKLIFQPAEETVGGAKPMIDAGVLEKPKVKSIFGLHVAPDLPLGTIGVKYDQMNASSDTISIKIKGKRGHGAYPHESRDAITASAQVISALQTITSRNVNPLKSAVISLGTIQGGTQHNVIAGEVAMTGTVRTLDPETRQYVLSRVKTTVEAITQGLDTKGEVFIEEGYPPLINDEIMTNLVLSKGKELLGDENVRVETSPTMGVEDFSYFLEQSSGTFYKLGCANKDQNEVYPIHNEFFDINEDCLSVGTVLQALNAITALQSSQN</sequence>
<dbReference type="GO" id="GO:0050118">
    <property type="term" value="F:N-acetyldiaminopimelate deacetylase activity"/>
    <property type="evidence" value="ECO:0007669"/>
    <property type="project" value="UniProtKB-ARBA"/>
</dbReference>
<dbReference type="eggNOG" id="COG1473">
    <property type="taxonomic scope" value="Bacteria"/>
</dbReference>
<dbReference type="Pfam" id="PF01546">
    <property type="entry name" value="Peptidase_M20"/>
    <property type="match status" value="1"/>
</dbReference>
<name>B2A290_NATTJ</name>
<dbReference type="InterPro" id="IPR036264">
    <property type="entry name" value="Bact_exopeptidase_dim_dom"/>
</dbReference>
<gene>
    <name evidence="4" type="ordered locus">Nther_2708</name>
</gene>
<dbReference type="HOGENOM" id="CLU_023257_0_1_9"/>
<dbReference type="FunFam" id="3.30.70.360:FF:000001">
    <property type="entry name" value="N-acetyldiaminopimelate deacetylase"/>
    <property type="match status" value="1"/>
</dbReference>
<dbReference type="PANTHER" id="PTHR11014:SF63">
    <property type="entry name" value="METALLOPEPTIDASE, PUTATIVE (AFU_ORTHOLOGUE AFUA_6G09600)-RELATED"/>
    <property type="match status" value="1"/>
</dbReference>
<dbReference type="InterPro" id="IPR017439">
    <property type="entry name" value="Amidohydrolase"/>
</dbReference>
<dbReference type="RefSeq" id="WP_012449098.1">
    <property type="nucleotide sequence ID" value="NC_010718.1"/>
</dbReference>
<feature type="domain" description="Peptidase M20 dimerisation" evidence="3">
    <location>
        <begin position="207"/>
        <end position="300"/>
    </location>
</feature>
<proteinExistence type="predicted"/>
<dbReference type="Gene3D" id="3.40.630.10">
    <property type="entry name" value="Zn peptidases"/>
    <property type="match status" value="1"/>
</dbReference>
<keyword evidence="2" id="KW-0464">Manganese</keyword>
<dbReference type="SUPFAM" id="SSF53187">
    <property type="entry name" value="Zn-dependent exopeptidases"/>
    <property type="match status" value="1"/>
</dbReference>
<accession>B2A290</accession>
<dbReference type="InterPro" id="IPR011650">
    <property type="entry name" value="Peptidase_M20_dimer"/>
</dbReference>
<feature type="binding site" evidence="2">
    <location>
        <position position="184"/>
    </location>
    <ligand>
        <name>Mn(2+)</name>
        <dbReference type="ChEBI" id="CHEBI:29035"/>
        <label>2</label>
    </ligand>
</feature>
<dbReference type="Pfam" id="PF07687">
    <property type="entry name" value="M20_dimer"/>
    <property type="match status" value="1"/>
</dbReference>
<dbReference type="InterPro" id="IPR002933">
    <property type="entry name" value="Peptidase_M20"/>
</dbReference>
<evidence type="ECO:0000256" key="2">
    <source>
        <dbReference type="PIRSR" id="PIRSR005962-1"/>
    </source>
</evidence>
<dbReference type="SUPFAM" id="SSF55031">
    <property type="entry name" value="Bacterial exopeptidase dimerisation domain"/>
    <property type="match status" value="1"/>
</dbReference>
<protein>
    <submittedName>
        <fullName evidence="4">Amidohydrolase</fullName>
        <ecNumber evidence="4">3.5.1.32</ecNumber>
    </submittedName>
</protein>
<dbReference type="Proteomes" id="UP000001683">
    <property type="component" value="Chromosome"/>
</dbReference>
<reference evidence="4 5" key="2">
    <citation type="journal article" date="2011" name="J. Bacteriol.">
        <title>Complete genome sequence of the anaerobic, halophilic alkalithermophile Natranaerobius thermophilus JW/NM-WN-LF.</title>
        <authorList>
            <person name="Zhao B."/>
            <person name="Mesbah N.M."/>
            <person name="Dalin E."/>
            <person name="Goodwin L."/>
            <person name="Nolan M."/>
            <person name="Pitluck S."/>
            <person name="Chertkov O."/>
            <person name="Brettin T.S."/>
            <person name="Han J."/>
            <person name="Larimer F.W."/>
            <person name="Land M.L."/>
            <person name="Hauser L."/>
            <person name="Kyrpides N."/>
            <person name="Wiegel J."/>
        </authorList>
    </citation>
    <scope>NUCLEOTIDE SEQUENCE [LARGE SCALE GENOMIC DNA]</scope>
    <source>
        <strain evidence="5">ATCC BAA-1301 / DSM 18059 / JW/NM-WN-LF</strain>
    </source>
</reference>
<reference evidence="4 5" key="1">
    <citation type="submission" date="2008-04" db="EMBL/GenBank/DDBJ databases">
        <title>Complete sequence of chromosome of Natranaerobius thermophilus JW/NM-WN-LF.</title>
        <authorList>
            <consortium name="US DOE Joint Genome Institute"/>
            <person name="Copeland A."/>
            <person name="Lucas S."/>
            <person name="Lapidus A."/>
            <person name="Glavina del Rio T."/>
            <person name="Dalin E."/>
            <person name="Tice H."/>
            <person name="Bruce D."/>
            <person name="Goodwin L."/>
            <person name="Pitluck S."/>
            <person name="Chertkov O."/>
            <person name="Brettin T."/>
            <person name="Detter J.C."/>
            <person name="Han C."/>
            <person name="Kuske C.R."/>
            <person name="Schmutz J."/>
            <person name="Larimer F."/>
            <person name="Land M."/>
            <person name="Hauser L."/>
            <person name="Kyrpides N."/>
            <person name="Lykidis A."/>
            <person name="Mesbah N.M."/>
            <person name="Wiegel J."/>
        </authorList>
    </citation>
    <scope>NUCLEOTIDE SEQUENCE [LARGE SCALE GENOMIC DNA]</scope>
    <source>
        <strain evidence="5">ATCC BAA-1301 / DSM 18059 / JW/NM-WN-LF</strain>
    </source>
</reference>